<gene>
    <name evidence="1" type="ORF">GP2143_15191</name>
</gene>
<sequence>MLHNYIANLQNSIIWAQHQDDIDVLHLARDNMNQLLDFITTLPEALQTQAHQTIDNVLPMEWPMWMEACRYEDFESCEVTSEVFH</sequence>
<reference evidence="1 2" key="1">
    <citation type="journal article" date="2010" name="J. Bacteriol.">
        <title>Genome sequence of the oligotrophic marine Gammaproteobacterium HTCC2143, isolated from the Oregon Coast.</title>
        <authorList>
            <person name="Oh H.M."/>
            <person name="Kang I."/>
            <person name="Ferriera S."/>
            <person name="Giovannoni S.J."/>
            <person name="Cho J.C."/>
        </authorList>
    </citation>
    <scope>NUCLEOTIDE SEQUENCE [LARGE SCALE GENOMIC DNA]</scope>
    <source>
        <strain evidence="1 2">HTCC2143</strain>
    </source>
</reference>
<dbReference type="EMBL" id="AAVT01000001">
    <property type="protein sequence ID" value="EAW32612.1"/>
    <property type="molecule type" value="Genomic_DNA"/>
</dbReference>
<accession>A0Y908</accession>
<dbReference type="eggNOG" id="ENOG502ZWHD">
    <property type="taxonomic scope" value="Bacteria"/>
</dbReference>
<organism evidence="1 2">
    <name type="scientific">marine gamma proteobacterium HTCC2143</name>
    <dbReference type="NCBI Taxonomy" id="247633"/>
    <lineage>
        <taxon>Bacteria</taxon>
        <taxon>Pseudomonadati</taxon>
        <taxon>Pseudomonadota</taxon>
        <taxon>Gammaproteobacteria</taxon>
        <taxon>Cellvibrionales</taxon>
        <taxon>Spongiibacteraceae</taxon>
        <taxon>BD1-7 clade</taxon>
    </lineage>
</organism>
<proteinExistence type="predicted"/>
<evidence type="ECO:0000313" key="1">
    <source>
        <dbReference type="EMBL" id="EAW32612.1"/>
    </source>
</evidence>
<name>A0Y908_9GAMM</name>
<evidence type="ECO:0000313" key="2">
    <source>
        <dbReference type="Proteomes" id="UP000004931"/>
    </source>
</evidence>
<keyword evidence="2" id="KW-1185">Reference proteome</keyword>
<protein>
    <submittedName>
        <fullName evidence="1">Uncharacterized protein</fullName>
    </submittedName>
</protein>
<dbReference type="OrthoDB" id="5739256at2"/>
<dbReference type="AlphaFoldDB" id="A0Y908"/>
<dbReference type="Proteomes" id="UP000004931">
    <property type="component" value="Unassembled WGS sequence"/>
</dbReference>
<comment type="caution">
    <text evidence="1">The sequence shown here is derived from an EMBL/GenBank/DDBJ whole genome shotgun (WGS) entry which is preliminary data.</text>
</comment>